<dbReference type="OrthoDB" id="7863876at2759"/>
<dbReference type="CTD" id="2633"/>
<gene>
    <name evidence="3" type="primary">LOC111595412</name>
</gene>
<evidence type="ECO:0000313" key="3">
    <source>
        <dbReference type="RefSeq" id="XP_023164892.2"/>
    </source>
</evidence>
<protein>
    <submittedName>
        <fullName evidence="3">Uncharacterized protein LOC111595412</fullName>
    </submittedName>
</protein>
<keyword evidence="2" id="KW-1185">Reference proteome</keyword>
<keyword evidence="1" id="KW-0732">Signal</keyword>
<dbReference type="Proteomes" id="UP000504633">
    <property type="component" value="Unplaced"/>
</dbReference>
<dbReference type="OMA" id="TTQKCKP"/>
<evidence type="ECO:0000256" key="1">
    <source>
        <dbReference type="SAM" id="SignalP"/>
    </source>
</evidence>
<evidence type="ECO:0000313" key="2">
    <source>
        <dbReference type="Proteomes" id="UP000504633"/>
    </source>
</evidence>
<feature type="signal peptide" evidence="1">
    <location>
        <begin position="1"/>
        <end position="26"/>
    </location>
</feature>
<dbReference type="KEGG" id="dhe:111595412"/>
<dbReference type="RefSeq" id="XP_023164892.2">
    <property type="nucleotide sequence ID" value="XM_023309124.2"/>
</dbReference>
<sequence length="126" mass="13617">MQLKAKQTLLLAIVTWHIFVVQTRLADDRVVFPNDNDESTTYTYTFSISTNSSNISSTTELPLGNSTSVGNTTLAINSTLAGNCSSLDELQPTTELPTVDNRILVDSLPVCPPGQSLRAGRCRKSA</sequence>
<accession>A0A6J1LGX7</accession>
<organism evidence="2 3">
    <name type="scientific">Drosophila hydei</name>
    <name type="common">Fruit fly</name>
    <dbReference type="NCBI Taxonomy" id="7224"/>
    <lineage>
        <taxon>Eukaryota</taxon>
        <taxon>Metazoa</taxon>
        <taxon>Ecdysozoa</taxon>
        <taxon>Arthropoda</taxon>
        <taxon>Hexapoda</taxon>
        <taxon>Insecta</taxon>
        <taxon>Pterygota</taxon>
        <taxon>Neoptera</taxon>
        <taxon>Endopterygota</taxon>
        <taxon>Diptera</taxon>
        <taxon>Brachycera</taxon>
        <taxon>Muscomorpha</taxon>
        <taxon>Ephydroidea</taxon>
        <taxon>Drosophilidae</taxon>
        <taxon>Drosophila</taxon>
    </lineage>
</organism>
<proteinExistence type="predicted"/>
<dbReference type="AlphaFoldDB" id="A0A6J1LGX7"/>
<name>A0A6J1LGX7_DROHY</name>
<feature type="chain" id="PRO_5027085713" evidence="1">
    <location>
        <begin position="27"/>
        <end position="126"/>
    </location>
</feature>
<reference evidence="3" key="1">
    <citation type="submission" date="2025-08" db="UniProtKB">
        <authorList>
            <consortium name="RefSeq"/>
        </authorList>
    </citation>
    <scope>IDENTIFICATION</scope>
    <source>
        <strain evidence="3">15085-1641.00</strain>
        <tissue evidence="3">Whole body</tissue>
    </source>
</reference>
<dbReference type="GeneID" id="111595412"/>